<organism evidence="1 2">
    <name type="scientific">Trifolium pratense</name>
    <name type="common">Red clover</name>
    <dbReference type="NCBI Taxonomy" id="57577"/>
    <lineage>
        <taxon>Eukaryota</taxon>
        <taxon>Viridiplantae</taxon>
        <taxon>Streptophyta</taxon>
        <taxon>Embryophyta</taxon>
        <taxon>Tracheophyta</taxon>
        <taxon>Spermatophyta</taxon>
        <taxon>Magnoliopsida</taxon>
        <taxon>eudicotyledons</taxon>
        <taxon>Gunneridae</taxon>
        <taxon>Pentapetalae</taxon>
        <taxon>rosids</taxon>
        <taxon>fabids</taxon>
        <taxon>Fabales</taxon>
        <taxon>Fabaceae</taxon>
        <taxon>Papilionoideae</taxon>
        <taxon>50 kb inversion clade</taxon>
        <taxon>NPAAA clade</taxon>
        <taxon>Hologalegina</taxon>
        <taxon>IRL clade</taxon>
        <taxon>Trifolieae</taxon>
        <taxon>Trifolium</taxon>
    </lineage>
</organism>
<sequence>MLPHNMFSMLNSLAATPGCKQKRQGLVMNWNVVVWNLWRQRNKMIFENCSTDITELVVEVKVTSWKMVDKQVEFWLLPLLRME</sequence>
<evidence type="ECO:0000313" key="1">
    <source>
        <dbReference type="EMBL" id="CAJ2675873.1"/>
    </source>
</evidence>
<protein>
    <submittedName>
        <fullName evidence="1">Uncharacterized protein</fullName>
    </submittedName>
</protein>
<gene>
    <name evidence="1" type="ORF">MILVUS5_LOCUS38777</name>
</gene>
<keyword evidence="2" id="KW-1185">Reference proteome</keyword>
<dbReference type="Proteomes" id="UP001177021">
    <property type="component" value="Unassembled WGS sequence"/>
</dbReference>
<accession>A0ACB0M5I0</accession>
<evidence type="ECO:0000313" key="2">
    <source>
        <dbReference type="Proteomes" id="UP001177021"/>
    </source>
</evidence>
<comment type="caution">
    <text evidence="1">The sequence shown here is derived from an EMBL/GenBank/DDBJ whole genome shotgun (WGS) entry which is preliminary data.</text>
</comment>
<reference evidence="1" key="1">
    <citation type="submission" date="2023-10" db="EMBL/GenBank/DDBJ databases">
        <authorList>
            <person name="Rodriguez Cubillos JULIANA M."/>
            <person name="De Vega J."/>
        </authorList>
    </citation>
    <scope>NUCLEOTIDE SEQUENCE</scope>
</reference>
<name>A0ACB0M5I0_TRIPR</name>
<dbReference type="EMBL" id="CASHSV030000823">
    <property type="protein sequence ID" value="CAJ2675873.1"/>
    <property type="molecule type" value="Genomic_DNA"/>
</dbReference>
<proteinExistence type="predicted"/>